<feature type="active site" evidence="2">
    <location>
        <position position="27"/>
    </location>
</feature>
<reference evidence="7" key="1">
    <citation type="journal article" date="2019" name="Int. J. Syst. Evol. Microbiol.">
        <title>The Global Catalogue of Microorganisms (GCM) 10K type strain sequencing project: providing services to taxonomists for standard genome sequencing and annotation.</title>
        <authorList>
            <consortium name="The Broad Institute Genomics Platform"/>
            <consortium name="The Broad Institute Genome Sequencing Center for Infectious Disease"/>
            <person name="Wu L."/>
            <person name="Ma J."/>
        </authorList>
    </citation>
    <scope>NUCLEOTIDE SEQUENCE [LARGE SCALE GENOMIC DNA]</scope>
    <source>
        <strain evidence="7">NBRC 102520</strain>
    </source>
</reference>
<dbReference type="Proteomes" id="UP001156905">
    <property type="component" value="Unassembled WGS sequence"/>
</dbReference>
<keyword evidence="6" id="KW-0031">Aminopeptidase</keyword>
<dbReference type="SMART" id="SM00870">
    <property type="entry name" value="Asparaginase"/>
    <property type="match status" value="1"/>
</dbReference>
<dbReference type="Pfam" id="PF17763">
    <property type="entry name" value="Asparaginase_C"/>
    <property type="match status" value="1"/>
</dbReference>
<evidence type="ECO:0000313" key="6">
    <source>
        <dbReference type="EMBL" id="GLR87335.1"/>
    </source>
</evidence>
<evidence type="ECO:0000259" key="4">
    <source>
        <dbReference type="Pfam" id="PF00710"/>
    </source>
</evidence>
<dbReference type="InterPro" id="IPR027475">
    <property type="entry name" value="Asparaginase/glutaminase_AS2"/>
</dbReference>
<dbReference type="PIRSF" id="PIRSF500176">
    <property type="entry name" value="L_ASNase"/>
    <property type="match status" value="1"/>
</dbReference>
<evidence type="ECO:0000256" key="2">
    <source>
        <dbReference type="PROSITE-ProRule" id="PRU10099"/>
    </source>
</evidence>
<dbReference type="PROSITE" id="PS51732">
    <property type="entry name" value="ASN_GLN_ASE_3"/>
    <property type="match status" value="1"/>
</dbReference>
<dbReference type="RefSeq" id="WP_284268126.1">
    <property type="nucleotide sequence ID" value="NZ_BSOW01000014.1"/>
</dbReference>
<dbReference type="EMBL" id="BSOW01000014">
    <property type="protein sequence ID" value="GLR87335.1"/>
    <property type="molecule type" value="Genomic_DNA"/>
</dbReference>
<dbReference type="Gene3D" id="3.40.50.1170">
    <property type="entry name" value="L-asparaginase, N-terminal domain"/>
    <property type="match status" value="1"/>
</dbReference>
<dbReference type="PANTHER" id="PTHR11707">
    <property type="entry name" value="L-ASPARAGINASE"/>
    <property type="match status" value="1"/>
</dbReference>
<dbReference type="PROSITE" id="PS00144">
    <property type="entry name" value="ASN_GLN_ASE_1"/>
    <property type="match status" value="1"/>
</dbReference>
<dbReference type="InterPro" id="IPR006034">
    <property type="entry name" value="Asparaginase/glutaminase-like"/>
</dbReference>
<feature type="domain" description="L-asparaginase N-terminal" evidence="4">
    <location>
        <begin position="19"/>
        <end position="180"/>
    </location>
</feature>
<feature type="active site" evidence="3">
    <location>
        <position position="98"/>
    </location>
</feature>
<comment type="similarity">
    <text evidence="1">Belongs to the asparaginase 1 family.</text>
</comment>
<feature type="domain" description="Asparaginase/glutaminase C-terminal" evidence="5">
    <location>
        <begin position="198"/>
        <end position="306"/>
    </location>
</feature>
<evidence type="ECO:0000256" key="3">
    <source>
        <dbReference type="PROSITE-ProRule" id="PRU10100"/>
    </source>
</evidence>
<name>A0ABQ6AZ60_9BRAD</name>
<dbReference type="InterPro" id="IPR027474">
    <property type="entry name" value="L-asparaginase_N"/>
</dbReference>
<keyword evidence="7" id="KW-1185">Reference proteome</keyword>
<gene>
    <name evidence="6" type="primary">ansA</name>
    <name evidence="6" type="ORF">GCM10007857_40460</name>
</gene>
<dbReference type="InterPro" id="IPR040919">
    <property type="entry name" value="Asparaginase_C"/>
</dbReference>
<proteinExistence type="inferred from homology"/>
<dbReference type="Pfam" id="PF00710">
    <property type="entry name" value="Asparaginase"/>
    <property type="match status" value="1"/>
</dbReference>
<dbReference type="PRINTS" id="PR00139">
    <property type="entry name" value="ASNGLNASE"/>
</dbReference>
<sequence length="318" mass="32913">MNVDADQIAKASGQRCREILLIHTGGTIGMRGSADGLAPATGVLEDAATALGPPGARLSIRSFAPLVDSADIGREHWNQIISHLEGWSGDGAVITHGTDTMSFTGAALSQSLAGAPFPIILCGAMRPLGTDGDAESNLALALQSALSAPPGVWLAFAGRMIAASGLVKRHSRASDSFRAITPQVDAPHFRPRRFGDARVSILTISPGMPARMISAALAELDGAVIRLFGAGTIAGRDDLLGAFDAAIRRGCRLRAVSQCEQGGLTPGAYAAGAPLWRLGVENGGEETAEAALVRLWLELSEAQPEQGLEQLVPSGAQQ</sequence>
<keyword evidence="6" id="KW-0645">Protease</keyword>
<dbReference type="InterPro" id="IPR027473">
    <property type="entry name" value="L-asparaginase_C"/>
</dbReference>
<evidence type="ECO:0000313" key="7">
    <source>
        <dbReference type="Proteomes" id="UP001156905"/>
    </source>
</evidence>
<keyword evidence="6" id="KW-0378">Hydrolase</keyword>
<dbReference type="InterPro" id="IPR037152">
    <property type="entry name" value="L-asparaginase_N_sf"/>
</dbReference>
<dbReference type="PIRSF" id="PIRSF001220">
    <property type="entry name" value="L-ASNase_gatD"/>
    <property type="match status" value="1"/>
</dbReference>
<organism evidence="6 7">
    <name type="scientific">Bradyrhizobium iriomotense</name>
    <dbReference type="NCBI Taxonomy" id="441950"/>
    <lineage>
        <taxon>Bacteria</taxon>
        <taxon>Pseudomonadati</taxon>
        <taxon>Pseudomonadota</taxon>
        <taxon>Alphaproteobacteria</taxon>
        <taxon>Hyphomicrobiales</taxon>
        <taxon>Nitrobacteraceae</taxon>
        <taxon>Bradyrhizobium</taxon>
    </lineage>
</organism>
<accession>A0ABQ6AZ60</accession>
<dbReference type="InterPro" id="IPR036152">
    <property type="entry name" value="Asp/glu_Ase-like_sf"/>
</dbReference>
<dbReference type="GO" id="GO:0004177">
    <property type="term" value="F:aminopeptidase activity"/>
    <property type="evidence" value="ECO:0007669"/>
    <property type="project" value="UniProtKB-KW"/>
</dbReference>
<dbReference type="Gene3D" id="3.40.50.40">
    <property type="match status" value="1"/>
</dbReference>
<dbReference type="SUPFAM" id="SSF53774">
    <property type="entry name" value="Glutaminase/Asparaginase"/>
    <property type="match status" value="1"/>
</dbReference>
<protein>
    <submittedName>
        <fullName evidence="6">Aminopeptidase</fullName>
    </submittedName>
</protein>
<comment type="caution">
    <text evidence="6">The sequence shown here is derived from an EMBL/GenBank/DDBJ whole genome shotgun (WGS) entry which is preliminary data.</text>
</comment>
<evidence type="ECO:0000259" key="5">
    <source>
        <dbReference type="Pfam" id="PF17763"/>
    </source>
</evidence>
<evidence type="ECO:0000256" key="1">
    <source>
        <dbReference type="ARBA" id="ARBA00010518"/>
    </source>
</evidence>
<dbReference type="PROSITE" id="PS00917">
    <property type="entry name" value="ASN_GLN_ASE_2"/>
    <property type="match status" value="1"/>
</dbReference>
<dbReference type="PANTHER" id="PTHR11707:SF28">
    <property type="entry name" value="60 KDA LYSOPHOSPHOLIPASE"/>
    <property type="match status" value="1"/>
</dbReference>
<dbReference type="InterPro" id="IPR020827">
    <property type="entry name" value="Asparaginase/glutaminase_AS1"/>
</dbReference>